<dbReference type="PANTHER" id="PTHR43102:SF2">
    <property type="entry name" value="GAF DOMAIN-CONTAINING PROTEIN"/>
    <property type="match status" value="1"/>
</dbReference>
<accession>A0A858RLN1</accession>
<feature type="transmembrane region" description="Helical" evidence="7">
    <location>
        <begin position="74"/>
        <end position="94"/>
    </location>
</feature>
<dbReference type="AlphaFoldDB" id="A0A858RLN1"/>
<evidence type="ECO:0000256" key="3">
    <source>
        <dbReference type="ARBA" id="ARBA00022692"/>
    </source>
</evidence>
<dbReference type="InterPro" id="IPR002549">
    <property type="entry name" value="AI-2E-like"/>
</dbReference>
<feature type="region of interest" description="Disordered" evidence="6">
    <location>
        <begin position="138"/>
        <end position="166"/>
    </location>
</feature>
<comment type="subcellular location">
    <subcellularLocation>
        <location evidence="1">Membrane</location>
        <topology evidence="1">Multi-pass membrane protein</topology>
    </subcellularLocation>
</comment>
<evidence type="ECO:0000256" key="1">
    <source>
        <dbReference type="ARBA" id="ARBA00004141"/>
    </source>
</evidence>
<evidence type="ECO:0000256" key="6">
    <source>
        <dbReference type="SAM" id="MobiDB-lite"/>
    </source>
</evidence>
<evidence type="ECO:0000256" key="2">
    <source>
        <dbReference type="ARBA" id="ARBA00009773"/>
    </source>
</evidence>
<reference evidence="9 10" key="1">
    <citation type="submission" date="2020-04" db="EMBL/GenBank/DDBJ databases">
        <title>Luteolibacter sp. G-1-1-1 isolated from soil.</title>
        <authorList>
            <person name="Dahal R.H."/>
        </authorList>
    </citation>
    <scope>NUCLEOTIDE SEQUENCE [LARGE SCALE GENOMIC DNA]</scope>
    <source>
        <strain evidence="9 10">G-1-1-1</strain>
    </source>
</reference>
<evidence type="ECO:0000256" key="5">
    <source>
        <dbReference type="ARBA" id="ARBA00023136"/>
    </source>
</evidence>
<feature type="transmembrane region" description="Helical" evidence="7">
    <location>
        <begin position="182"/>
        <end position="205"/>
    </location>
</feature>
<organism evidence="9 10">
    <name type="scientific">Luteolibacter luteus</name>
    <dbReference type="NCBI Taxonomy" id="2728835"/>
    <lineage>
        <taxon>Bacteria</taxon>
        <taxon>Pseudomonadati</taxon>
        <taxon>Verrucomicrobiota</taxon>
        <taxon>Verrucomicrobiia</taxon>
        <taxon>Verrucomicrobiales</taxon>
        <taxon>Verrucomicrobiaceae</taxon>
        <taxon>Luteolibacter</taxon>
    </lineage>
</organism>
<evidence type="ECO:0000259" key="8">
    <source>
        <dbReference type="SMART" id="SM00065"/>
    </source>
</evidence>
<dbReference type="Proteomes" id="UP000501812">
    <property type="component" value="Chromosome"/>
</dbReference>
<keyword evidence="5 7" id="KW-0472">Membrane</keyword>
<feature type="transmembrane region" description="Helical" evidence="7">
    <location>
        <begin position="302"/>
        <end position="319"/>
    </location>
</feature>
<dbReference type="InterPro" id="IPR003018">
    <property type="entry name" value="GAF"/>
</dbReference>
<dbReference type="Pfam" id="PF01594">
    <property type="entry name" value="AI-2E_transport"/>
    <property type="match status" value="1"/>
</dbReference>
<dbReference type="Pfam" id="PF01590">
    <property type="entry name" value="GAF"/>
    <property type="match status" value="1"/>
</dbReference>
<dbReference type="SUPFAM" id="SSF55781">
    <property type="entry name" value="GAF domain-like"/>
    <property type="match status" value="1"/>
</dbReference>
<sequence>MASTPLPALPPPRRHRSAADALSTIRAVTLTSAIIAGLYLGQDFLIPLALAVLITFLLSPFVTKLERWIGNVGAVIATMTLILGGTLGLGWVLGNQAVDLANQFPGYKENIRAKLHAFEVPSGGVLDRVSQTVEELKKDLPGVGSKDDEDSKTADGAQEGGPMPVKVVETPDSTPFQMMKSMAAPILGPLGTAGLVLLLATFMLLKRDDLRARLIRLIGQGKISATTRALDDASTRVRRYLLMQLVVNVTYGIPLAIGLYFIGVPNAILWGALAAVLRFIPYIGPWIAAAFPILLSLAASPTWWTPLLTMGLFVVLELISNNVMEPWLYGSSTGVSPVALIVAAVFWTWMWGTAGLVLATPFTVCLVVMGRHIPQLSFLSVVLGEEEALTPAEDCYHRMLRQGEHDEEEFVDSYLRTKPLEELYDAVLVPVVASAEEDHRQGMIDSEQRDRIAKSTADIIEDLREREHPTEEAEALPRCRVHCIPARAERDELAGVMLEHLLDVKGFDASHSPDRRSAGELIKELEKRMPDLACITVVAPSIALHARNLCQKIRAALPEQKIIVCLWGANGDGAEDIKSLKEAGAEDVVKSLADAVSWCERFAVRLAAHREGPPIPDNEEERLLTLDKLGLINPDREPVLDHVTAKMSRVFEVPVAAITLVDRERQFFKAYTGLPEELAEERESPRDLAVCSHVVAANSVVVVEDLKRDRRFVGNPLLVKHSLRFYAGAPIRSANGHVLGALCVMDTEPRRFTVTERRLLEQNAAEVAEEIERLAATEA</sequence>
<dbReference type="PANTHER" id="PTHR43102">
    <property type="entry name" value="SLR1143 PROTEIN"/>
    <property type="match status" value="1"/>
</dbReference>
<evidence type="ECO:0000313" key="10">
    <source>
        <dbReference type="Proteomes" id="UP000501812"/>
    </source>
</evidence>
<feature type="transmembrane region" description="Helical" evidence="7">
    <location>
        <begin position="240"/>
        <end position="262"/>
    </location>
</feature>
<dbReference type="RefSeq" id="WP_169455768.1">
    <property type="nucleotide sequence ID" value="NZ_CP051774.1"/>
</dbReference>
<dbReference type="EMBL" id="CP051774">
    <property type="protein sequence ID" value="QJE97368.1"/>
    <property type="molecule type" value="Genomic_DNA"/>
</dbReference>
<keyword evidence="3 7" id="KW-0812">Transmembrane</keyword>
<proteinExistence type="inferred from homology"/>
<comment type="similarity">
    <text evidence="2">Belongs to the autoinducer-2 exporter (AI-2E) (TC 2.A.86) family.</text>
</comment>
<dbReference type="InterPro" id="IPR029016">
    <property type="entry name" value="GAF-like_dom_sf"/>
</dbReference>
<evidence type="ECO:0000256" key="7">
    <source>
        <dbReference type="SAM" id="Phobius"/>
    </source>
</evidence>
<dbReference type="KEGG" id="luo:HHL09_16765"/>
<evidence type="ECO:0000313" key="9">
    <source>
        <dbReference type="EMBL" id="QJE97368.1"/>
    </source>
</evidence>
<feature type="transmembrane region" description="Helical" evidence="7">
    <location>
        <begin position="45"/>
        <end position="62"/>
    </location>
</feature>
<name>A0A858RLN1_9BACT</name>
<keyword evidence="10" id="KW-1185">Reference proteome</keyword>
<evidence type="ECO:0000256" key="4">
    <source>
        <dbReference type="ARBA" id="ARBA00022989"/>
    </source>
</evidence>
<feature type="compositionally biased region" description="Basic and acidic residues" evidence="6">
    <location>
        <begin position="138"/>
        <end position="153"/>
    </location>
</feature>
<gene>
    <name evidence="9" type="ORF">HHL09_16765</name>
</gene>
<feature type="domain" description="GAF" evidence="8">
    <location>
        <begin position="635"/>
        <end position="779"/>
    </location>
</feature>
<dbReference type="SMART" id="SM00065">
    <property type="entry name" value="GAF"/>
    <property type="match status" value="1"/>
</dbReference>
<dbReference type="GO" id="GO:0016020">
    <property type="term" value="C:membrane"/>
    <property type="evidence" value="ECO:0007669"/>
    <property type="project" value="UniProtKB-SubCell"/>
</dbReference>
<keyword evidence="4 7" id="KW-1133">Transmembrane helix</keyword>
<dbReference type="Gene3D" id="3.30.450.40">
    <property type="match status" value="1"/>
</dbReference>
<protein>
    <submittedName>
        <fullName evidence="9">AI-2E family transporter</fullName>
    </submittedName>
</protein>
<feature type="transmembrane region" description="Helical" evidence="7">
    <location>
        <begin position="268"/>
        <end position="295"/>
    </location>
</feature>